<dbReference type="Proteomes" id="UP000322084">
    <property type="component" value="Unassembled WGS sequence"/>
</dbReference>
<protein>
    <recommendedName>
        <fullName evidence="4">DUF2141 domain-containing protein</fullName>
    </recommendedName>
</protein>
<accession>A0A5A7MT55</accession>
<evidence type="ECO:0008006" key="4">
    <source>
        <dbReference type="Google" id="ProtNLM"/>
    </source>
</evidence>
<organism evidence="2 3">
    <name type="scientific">Iodidimonas gelatinilytica</name>
    <dbReference type="NCBI Taxonomy" id="1236966"/>
    <lineage>
        <taxon>Bacteria</taxon>
        <taxon>Pseudomonadati</taxon>
        <taxon>Pseudomonadota</taxon>
        <taxon>Alphaproteobacteria</taxon>
        <taxon>Iodidimonadales</taxon>
        <taxon>Iodidimonadaceae</taxon>
        <taxon>Iodidimonas</taxon>
    </lineage>
</organism>
<evidence type="ECO:0000313" key="3">
    <source>
        <dbReference type="Proteomes" id="UP000322084"/>
    </source>
</evidence>
<comment type="caution">
    <text evidence="2">The sequence shown here is derived from an EMBL/GenBank/DDBJ whole genome shotgun (WGS) entry which is preliminary data.</text>
</comment>
<feature type="signal peptide" evidence="1">
    <location>
        <begin position="1"/>
        <end position="24"/>
    </location>
</feature>
<proteinExistence type="predicted"/>
<dbReference type="Pfam" id="PF09912">
    <property type="entry name" value="DUF2141"/>
    <property type="match status" value="1"/>
</dbReference>
<evidence type="ECO:0000256" key="1">
    <source>
        <dbReference type="SAM" id="SignalP"/>
    </source>
</evidence>
<evidence type="ECO:0000313" key="2">
    <source>
        <dbReference type="EMBL" id="GEQ98433.1"/>
    </source>
</evidence>
<dbReference type="AlphaFoldDB" id="A0A5A7MT55"/>
<keyword evidence="1" id="KW-0732">Signal</keyword>
<reference evidence="2 3" key="1">
    <citation type="submission" date="2019-09" db="EMBL/GenBank/DDBJ databases">
        <title>NBRP : Genome information of microbial organism related human and environment.</title>
        <authorList>
            <person name="Hattori M."/>
            <person name="Oshima K."/>
            <person name="Inaba H."/>
            <person name="Suda W."/>
            <person name="Sakamoto M."/>
            <person name="Iino T."/>
            <person name="Kitahara M."/>
            <person name="Oshida Y."/>
            <person name="Iida T."/>
            <person name="Kudo T."/>
            <person name="Itoh T."/>
            <person name="Ohkuma M."/>
        </authorList>
    </citation>
    <scope>NUCLEOTIDE SEQUENCE [LARGE SCALE GENOMIC DNA]</scope>
    <source>
        <strain evidence="2 3">Hi-2</strain>
    </source>
</reference>
<sequence>MRTLISYMSALCALLGFWTQGASARGTCSETPAKSWVEVVVHGVRSNEGNMRAQIYSDDPADFLKKGKQIIRVEAPSQKGITHLCVPLPHEGKYSLVVMHDRNANGRADFYTEGFGFSNNPRVSVSAPDHADTVFTALLGGKTLDVFLGYMLFGRLSPQDPQMNPGAGAQAVHESAAPVSSIQPTGTDINIREVKKN</sequence>
<dbReference type="RefSeq" id="WP_150000735.1">
    <property type="nucleotide sequence ID" value="NZ_BKCL01000006.1"/>
</dbReference>
<feature type="chain" id="PRO_5022764562" description="DUF2141 domain-containing protein" evidence="1">
    <location>
        <begin position="25"/>
        <end position="197"/>
    </location>
</feature>
<dbReference type="EMBL" id="BKCL01000006">
    <property type="protein sequence ID" value="GEQ98433.1"/>
    <property type="molecule type" value="Genomic_DNA"/>
</dbReference>
<name>A0A5A7MT55_9PROT</name>
<dbReference type="InterPro" id="IPR018673">
    <property type="entry name" value="DUF2141"/>
</dbReference>
<gene>
    <name evidence="2" type="ORF">JCM17844_20700</name>
</gene>